<dbReference type="SUPFAM" id="SSF103481">
    <property type="entry name" value="Multidrug resistance efflux transporter EmrE"/>
    <property type="match status" value="1"/>
</dbReference>
<keyword evidence="10" id="KW-1185">Reference proteome</keyword>
<gene>
    <name evidence="9" type="primary">Slc35f2</name>
    <name evidence="9" type="ORF">A0J61_08882</name>
</gene>
<evidence type="ECO:0000256" key="6">
    <source>
        <dbReference type="ARBA" id="ARBA00023136"/>
    </source>
</evidence>
<accession>A0A1C7N352</accession>
<dbReference type="InterPro" id="IPR037185">
    <property type="entry name" value="EmrE-like"/>
</dbReference>
<keyword evidence="6 7" id="KW-0472">Membrane</keyword>
<evidence type="ECO:0000256" key="4">
    <source>
        <dbReference type="ARBA" id="ARBA00022692"/>
    </source>
</evidence>
<proteinExistence type="inferred from homology"/>
<feature type="transmembrane region" description="Helical" evidence="7">
    <location>
        <begin position="269"/>
        <end position="287"/>
    </location>
</feature>
<evidence type="ECO:0000256" key="1">
    <source>
        <dbReference type="ARBA" id="ARBA00004141"/>
    </source>
</evidence>
<dbReference type="AlphaFoldDB" id="A0A1C7N352"/>
<evidence type="ECO:0000256" key="5">
    <source>
        <dbReference type="ARBA" id="ARBA00022989"/>
    </source>
</evidence>
<dbReference type="InterPro" id="IPR009262">
    <property type="entry name" value="SLC35_F1/F2/F6"/>
</dbReference>
<dbReference type="Proteomes" id="UP000093000">
    <property type="component" value="Unassembled WGS sequence"/>
</dbReference>
<evidence type="ECO:0000256" key="8">
    <source>
        <dbReference type="SAM" id="SignalP"/>
    </source>
</evidence>
<dbReference type="STRING" id="101091.A0A1C7N352"/>
<reference evidence="9 10" key="1">
    <citation type="submission" date="2016-03" db="EMBL/GenBank/DDBJ databases">
        <title>Choanephora cucurbitarum.</title>
        <authorList>
            <person name="Min B."/>
            <person name="Park H."/>
            <person name="Park J.-H."/>
            <person name="Shin H.-D."/>
            <person name="Choi I.-G."/>
        </authorList>
    </citation>
    <scope>NUCLEOTIDE SEQUENCE [LARGE SCALE GENOMIC DNA]</scope>
    <source>
        <strain evidence="9 10">KUS-F28377</strain>
    </source>
</reference>
<feature type="transmembrane region" description="Helical" evidence="7">
    <location>
        <begin position="213"/>
        <end position="231"/>
    </location>
</feature>
<dbReference type="PANTHER" id="PTHR14233:SF4">
    <property type="entry name" value="SOLUTE CARRIER FAMILY 35 MEMBER F2"/>
    <property type="match status" value="1"/>
</dbReference>
<sequence>MPTLSKNTVLAVGLGQLLSLCITGTSAASSALWNKYQISIPFTQNFCNYLLLASVYTLIATETRSASTQTHWQCNALAVLAFKRTSVLSALILSSWSIPCIMLLSAFFLNVRYSKLHVQSAIVCLIGLVLLIWGDVMGNEDESTVNHSWIGDMICVHATLYAVSNVTEEHLVQHYDSSEFLRKAGYWGSLFCGIQMLIFEFDHLIAIEWSWPILGLVTMYVLCLFCMYSLVPTVYRMAGAAFLSMNLITSNFYSLIVGLLFLNAKMPPLYPIAYALVITSVTIFSLVSPTTISGQLKQDEESMPISNDSSKRVLYTLA</sequence>
<feature type="transmembrane region" description="Helical" evidence="7">
    <location>
        <begin position="237"/>
        <end position="262"/>
    </location>
</feature>
<evidence type="ECO:0000256" key="7">
    <source>
        <dbReference type="SAM" id="Phobius"/>
    </source>
</evidence>
<dbReference type="GO" id="GO:0016020">
    <property type="term" value="C:membrane"/>
    <property type="evidence" value="ECO:0007669"/>
    <property type="project" value="UniProtKB-SubCell"/>
</dbReference>
<dbReference type="InParanoid" id="A0A1C7N352"/>
<evidence type="ECO:0000313" key="10">
    <source>
        <dbReference type="Proteomes" id="UP000093000"/>
    </source>
</evidence>
<dbReference type="OrthoDB" id="429955at2759"/>
<comment type="similarity">
    <text evidence="2">Belongs to the SLC35F solute transporter family.</text>
</comment>
<dbReference type="InterPro" id="IPR052221">
    <property type="entry name" value="SLC35F_Transporter"/>
</dbReference>
<feature type="chain" id="PRO_5008889452" evidence="8">
    <location>
        <begin position="28"/>
        <end position="318"/>
    </location>
</feature>
<feature type="signal peptide" evidence="8">
    <location>
        <begin position="1"/>
        <end position="27"/>
    </location>
</feature>
<protein>
    <submittedName>
        <fullName evidence="9">Solute carrier family 35 member F2</fullName>
    </submittedName>
</protein>
<comment type="subcellular location">
    <subcellularLocation>
        <location evidence="1">Membrane</location>
        <topology evidence="1">Multi-pass membrane protein</topology>
    </subcellularLocation>
</comment>
<keyword evidence="8" id="KW-0732">Signal</keyword>
<feature type="transmembrane region" description="Helical" evidence="7">
    <location>
        <begin position="87"/>
        <end position="109"/>
    </location>
</feature>
<dbReference type="GO" id="GO:0022857">
    <property type="term" value="F:transmembrane transporter activity"/>
    <property type="evidence" value="ECO:0007669"/>
    <property type="project" value="InterPro"/>
</dbReference>
<evidence type="ECO:0000256" key="2">
    <source>
        <dbReference type="ARBA" id="ARBA00007863"/>
    </source>
</evidence>
<dbReference type="PANTHER" id="PTHR14233">
    <property type="entry name" value="DUF914-RELATED"/>
    <property type="match status" value="1"/>
</dbReference>
<keyword evidence="5 7" id="KW-1133">Transmembrane helix</keyword>
<evidence type="ECO:0000256" key="3">
    <source>
        <dbReference type="ARBA" id="ARBA00022448"/>
    </source>
</evidence>
<keyword evidence="3" id="KW-0813">Transport</keyword>
<comment type="caution">
    <text evidence="9">The sequence shown here is derived from an EMBL/GenBank/DDBJ whole genome shotgun (WGS) entry which is preliminary data.</text>
</comment>
<keyword evidence="4 7" id="KW-0812">Transmembrane</keyword>
<dbReference type="EMBL" id="LUGH01000728">
    <property type="protein sequence ID" value="OBZ83066.1"/>
    <property type="molecule type" value="Genomic_DNA"/>
</dbReference>
<evidence type="ECO:0000313" key="9">
    <source>
        <dbReference type="EMBL" id="OBZ83066.1"/>
    </source>
</evidence>
<dbReference type="Pfam" id="PF06027">
    <property type="entry name" value="SLC35F"/>
    <property type="match status" value="1"/>
</dbReference>
<name>A0A1C7N352_9FUNG</name>
<feature type="transmembrane region" description="Helical" evidence="7">
    <location>
        <begin position="116"/>
        <end position="134"/>
    </location>
</feature>
<organism evidence="9 10">
    <name type="scientific">Choanephora cucurbitarum</name>
    <dbReference type="NCBI Taxonomy" id="101091"/>
    <lineage>
        <taxon>Eukaryota</taxon>
        <taxon>Fungi</taxon>
        <taxon>Fungi incertae sedis</taxon>
        <taxon>Mucoromycota</taxon>
        <taxon>Mucoromycotina</taxon>
        <taxon>Mucoromycetes</taxon>
        <taxon>Mucorales</taxon>
        <taxon>Mucorineae</taxon>
        <taxon>Choanephoraceae</taxon>
        <taxon>Choanephoroideae</taxon>
        <taxon>Choanephora</taxon>
    </lineage>
</organism>